<dbReference type="EMBL" id="BMAW01072115">
    <property type="protein sequence ID" value="GFT81268.1"/>
    <property type="molecule type" value="Genomic_DNA"/>
</dbReference>
<keyword evidence="2" id="KW-1185">Reference proteome</keyword>
<reference evidence="1" key="1">
    <citation type="submission" date="2020-08" db="EMBL/GenBank/DDBJ databases">
        <title>Multicomponent nature underlies the extraordinary mechanical properties of spider dragline silk.</title>
        <authorList>
            <person name="Kono N."/>
            <person name="Nakamura H."/>
            <person name="Mori M."/>
            <person name="Yoshida Y."/>
            <person name="Ohtoshi R."/>
            <person name="Malay A.D."/>
            <person name="Moran D.A.P."/>
            <person name="Tomita M."/>
            <person name="Numata K."/>
            <person name="Arakawa K."/>
        </authorList>
    </citation>
    <scope>NUCLEOTIDE SEQUENCE</scope>
</reference>
<dbReference type="AlphaFoldDB" id="A0A8X6PP30"/>
<organism evidence="1 2">
    <name type="scientific">Nephila pilipes</name>
    <name type="common">Giant wood spider</name>
    <name type="synonym">Nephila maculata</name>
    <dbReference type="NCBI Taxonomy" id="299642"/>
    <lineage>
        <taxon>Eukaryota</taxon>
        <taxon>Metazoa</taxon>
        <taxon>Ecdysozoa</taxon>
        <taxon>Arthropoda</taxon>
        <taxon>Chelicerata</taxon>
        <taxon>Arachnida</taxon>
        <taxon>Araneae</taxon>
        <taxon>Araneomorphae</taxon>
        <taxon>Entelegynae</taxon>
        <taxon>Araneoidea</taxon>
        <taxon>Nephilidae</taxon>
        <taxon>Nephila</taxon>
    </lineage>
</organism>
<dbReference type="OrthoDB" id="6611281at2759"/>
<gene>
    <name evidence="1" type="ORF">NPIL_359191</name>
</gene>
<name>A0A8X6PP30_NEPPI</name>
<protein>
    <submittedName>
        <fullName evidence="1">Uncharacterized protein</fullName>
    </submittedName>
</protein>
<evidence type="ECO:0000313" key="2">
    <source>
        <dbReference type="Proteomes" id="UP000887013"/>
    </source>
</evidence>
<proteinExistence type="predicted"/>
<comment type="caution">
    <text evidence="1">The sequence shown here is derived from an EMBL/GenBank/DDBJ whole genome shotgun (WGS) entry which is preliminary data.</text>
</comment>
<evidence type="ECO:0000313" key="1">
    <source>
        <dbReference type="EMBL" id="GFT81268.1"/>
    </source>
</evidence>
<dbReference type="Proteomes" id="UP000887013">
    <property type="component" value="Unassembled WGS sequence"/>
</dbReference>
<sequence>MFYQWDENDSAALRKSTDGTLGVQPGRGERIKLQQVEEVATAVTDQAIANMLGTNNAHSKSRQTEILFSTVKKILSKILNFYPYKASPIQELLPGNSITRFEFPLRFLAQFEVDDEWPWQII</sequence>
<accession>A0A8X6PP30</accession>